<dbReference type="SMART" id="SM00327">
    <property type="entry name" value="VWA"/>
    <property type="match status" value="1"/>
</dbReference>
<dbReference type="PANTHER" id="PTHR24020:SF84">
    <property type="entry name" value="VWFA DOMAIN-CONTAINING PROTEIN"/>
    <property type="match status" value="1"/>
</dbReference>
<feature type="non-terminal residue" evidence="2">
    <location>
        <position position="1"/>
    </location>
</feature>
<name>V8NHN5_OPHHA</name>
<dbReference type="OrthoDB" id="5317514at2759"/>
<dbReference type="InterPro" id="IPR036465">
    <property type="entry name" value="vWFA_dom_sf"/>
</dbReference>
<dbReference type="SUPFAM" id="SSF53300">
    <property type="entry name" value="vWA-like"/>
    <property type="match status" value="1"/>
</dbReference>
<evidence type="ECO:0000259" key="1">
    <source>
        <dbReference type="PROSITE" id="PS50234"/>
    </source>
</evidence>
<dbReference type="PANTHER" id="PTHR24020">
    <property type="entry name" value="COLLAGEN ALPHA"/>
    <property type="match status" value="1"/>
</dbReference>
<gene>
    <name evidence="2" type="primary">ITGA10</name>
    <name evidence="2" type="ORF">L345_12433</name>
</gene>
<dbReference type="Gene3D" id="3.40.50.410">
    <property type="entry name" value="von Willebrand factor, type A domain"/>
    <property type="match status" value="2"/>
</dbReference>
<comment type="caution">
    <text evidence="2">The sequence shown here is derived from an EMBL/GenBank/DDBJ whole genome shotgun (WGS) entry which is preliminary data.</text>
</comment>
<dbReference type="PROSITE" id="PS50234">
    <property type="entry name" value="VWFA"/>
    <property type="match status" value="1"/>
</dbReference>
<dbReference type="AlphaFoldDB" id="V8NHN5"/>
<dbReference type="Pfam" id="PF00092">
    <property type="entry name" value="VWA"/>
    <property type="match status" value="1"/>
</dbReference>
<evidence type="ECO:0000313" key="2">
    <source>
        <dbReference type="EMBL" id="ETE61814.1"/>
    </source>
</evidence>
<evidence type="ECO:0000313" key="3">
    <source>
        <dbReference type="Proteomes" id="UP000018936"/>
    </source>
</evidence>
<keyword evidence="3" id="KW-1185">Reference proteome</keyword>
<keyword evidence="2" id="KW-0401">Integrin</keyword>
<reference evidence="2 3" key="1">
    <citation type="journal article" date="2013" name="Proc. Natl. Acad. Sci. U.S.A.">
        <title>The king cobra genome reveals dynamic gene evolution and adaptation in the snake venom system.</title>
        <authorList>
            <person name="Vonk F.J."/>
            <person name="Casewell N.R."/>
            <person name="Henkel C.V."/>
            <person name="Heimberg A.M."/>
            <person name="Jansen H.J."/>
            <person name="McCleary R.J."/>
            <person name="Kerkkamp H.M."/>
            <person name="Vos R.A."/>
            <person name="Guerreiro I."/>
            <person name="Calvete J.J."/>
            <person name="Wuster W."/>
            <person name="Woods A.E."/>
            <person name="Logan J.M."/>
            <person name="Harrison R.A."/>
            <person name="Castoe T.A."/>
            <person name="de Koning A.P."/>
            <person name="Pollock D.D."/>
            <person name="Yandell M."/>
            <person name="Calderon D."/>
            <person name="Renjifo C."/>
            <person name="Currier R.B."/>
            <person name="Salgado D."/>
            <person name="Pla D."/>
            <person name="Sanz L."/>
            <person name="Hyder A.S."/>
            <person name="Ribeiro J.M."/>
            <person name="Arntzen J.W."/>
            <person name="van den Thillart G.E."/>
            <person name="Boetzer M."/>
            <person name="Pirovano W."/>
            <person name="Dirks R.P."/>
            <person name="Spaink H.P."/>
            <person name="Duboule D."/>
            <person name="McGlinn E."/>
            <person name="Kini R.M."/>
            <person name="Richardson M.K."/>
        </authorList>
    </citation>
    <scope>NUCLEOTIDE SEQUENCE</scope>
    <source>
        <tissue evidence="2">Blood</tissue>
    </source>
</reference>
<dbReference type="GO" id="GO:0007229">
    <property type="term" value="P:integrin-mediated signaling pathway"/>
    <property type="evidence" value="ECO:0007669"/>
    <property type="project" value="UniProtKB-KW"/>
</dbReference>
<organism evidence="2 3">
    <name type="scientific">Ophiophagus hannah</name>
    <name type="common">King cobra</name>
    <name type="synonym">Naja hannah</name>
    <dbReference type="NCBI Taxonomy" id="8665"/>
    <lineage>
        <taxon>Eukaryota</taxon>
        <taxon>Metazoa</taxon>
        <taxon>Chordata</taxon>
        <taxon>Craniata</taxon>
        <taxon>Vertebrata</taxon>
        <taxon>Euteleostomi</taxon>
        <taxon>Lepidosauria</taxon>
        <taxon>Squamata</taxon>
        <taxon>Bifurcata</taxon>
        <taxon>Unidentata</taxon>
        <taxon>Episquamata</taxon>
        <taxon>Toxicofera</taxon>
        <taxon>Serpentes</taxon>
        <taxon>Colubroidea</taxon>
        <taxon>Elapidae</taxon>
        <taxon>Elapinae</taxon>
        <taxon>Ophiophagus</taxon>
    </lineage>
</organism>
<feature type="domain" description="VWFA" evidence="1">
    <location>
        <begin position="32"/>
        <end position="183"/>
    </location>
</feature>
<sequence length="183" mass="21078">MYSTGMCTSLDKDFRLMENIAPTVQRCSTYMDIVIVLDGSNSIYPWYEVQNFLSNILSKFFIDPEQIQVGVLQYSEVAVHEWTLKDYKTAEEAFSRERGGREGATKLMIVLTDGESHDGEELEDALEECEKRNVTRYAIAVLGHYIRRKKDPNSFINEIKYIASDPDEKYFFNVTDEAALNDI</sequence>
<dbReference type="EMBL" id="AZIM01003633">
    <property type="protein sequence ID" value="ETE61814.1"/>
    <property type="molecule type" value="Genomic_DNA"/>
</dbReference>
<accession>V8NHN5</accession>
<feature type="non-terminal residue" evidence="2">
    <location>
        <position position="183"/>
    </location>
</feature>
<dbReference type="InterPro" id="IPR002035">
    <property type="entry name" value="VWF_A"/>
</dbReference>
<dbReference type="InterPro" id="IPR050525">
    <property type="entry name" value="ECM_Assembly_Org"/>
</dbReference>
<proteinExistence type="predicted"/>
<dbReference type="Proteomes" id="UP000018936">
    <property type="component" value="Unassembled WGS sequence"/>
</dbReference>
<dbReference type="PRINTS" id="PR00453">
    <property type="entry name" value="VWFADOMAIN"/>
</dbReference>
<protein>
    <submittedName>
        <fullName evidence="2">Integrin alpha-10</fullName>
    </submittedName>
</protein>